<dbReference type="InterPro" id="IPR029044">
    <property type="entry name" value="Nucleotide-diphossugar_trans"/>
</dbReference>
<protein>
    <submittedName>
        <fullName evidence="3">Nucleotidyltransferase family protein</fullName>
    </submittedName>
</protein>
<dbReference type="EMBL" id="JADJEV010000004">
    <property type="protein sequence ID" value="MBK6974459.1"/>
    <property type="molecule type" value="Genomic_DNA"/>
</dbReference>
<feature type="domain" description="MobA-like NTP transferase" evidence="2">
    <location>
        <begin position="14"/>
        <end position="174"/>
    </location>
</feature>
<dbReference type="Gene3D" id="3.90.550.10">
    <property type="entry name" value="Spore Coat Polysaccharide Biosynthesis Protein SpsA, Chain A"/>
    <property type="match status" value="1"/>
</dbReference>
<accession>A0A9D7E5C9</accession>
<evidence type="ECO:0000313" key="4">
    <source>
        <dbReference type="Proteomes" id="UP000807785"/>
    </source>
</evidence>
<dbReference type="Proteomes" id="UP000807785">
    <property type="component" value="Unassembled WGS sequence"/>
</dbReference>
<dbReference type="CDD" id="cd04182">
    <property type="entry name" value="GT_2_like_f"/>
    <property type="match status" value="1"/>
</dbReference>
<dbReference type="SUPFAM" id="SSF53448">
    <property type="entry name" value="Nucleotide-diphospho-sugar transferases"/>
    <property type="match status" value="1"/>
</dbReference>
<evidence type="ECO:0000256" key="1">
    <source>
        <dbReference type="ARBA" id="ARBA00022842"/>
    </source>
</evidence>
<evidence type="ECO:0000259" key="2">
    <source>
        <dbReference type="Pfam" id="PF12804"/>
    </source>
</evidence>
<sequence length="209" mass="21285">MNRPDPARAGRVVGVLLAAGSSLRFGSDKLLQPASGGRSIAEAAAGKLLAACDHALAVVGPRSSEQLVERLRLAGLEVVLAHRAQDGMGATLAAGVNAASQASGWVVALADMPAIRPASVAAVVQALRRGASIAAPSYRGRRGHPVGFAAQWLAALTCLAGDSGARKLLDAHADQVACVEVDDPGILFDVDTDADLALLRRFDAPTSLG</sequence>
<organism evidence="3 4">
    <name type="scientific">Candidatus Methylophosphatis roskildensis</name>
    <dbReference type="NCBI Taxonomy" id="2899263"/>
    <lineage>
        <taxon>Bacteria</taxon>
        <taxon>Pseudomonadati</taxon>
        <taxon>Pseudomonadota</taxon>
        <taxon>Betaproteobacteria</taxon>
        <taxon>Nitrosomonadales</taxon>
        <taxon>Sterolibacteriaceae</taxon>
        <taxon>Candidatus Methylophosphatis</taxon>
    </lineage>
</organism>
<dbReference type="AlphaFoldDB" id="A0A9D7E5C9"/>
<keyword evidence="1" id="KW-0460">Magnesium</keyword>
<reference evidence="3" key="1">
    <citation type="submission" date="2020-10" db="EMBL/GenBank/DDBJ databases">
        <title>Connecting structure to function with the recovery of over 1000 high-quality activated sludge metagenome-assembled genomes encoding full-length rRNA genes using long-read sequencing.</title>
        <authorList>
            <person name="Singleton C.M."/>
            <person name="Petriglieri F."/>
            <person name="Kristensen J.M."/>
            <person name="Kirkegaard R.H."/>
            <person name="Michaelsen T.Y."/>
            <person name="Andersen M.H."/>
            <person name="Karst S.M."/>
            <person name="Dueholm M.S."/>
            <person name="Nielsen P.H."/>
            <person name="Albertsen M."/>
        </authorList>
    </citation>
    <scope>NUCLEOTIDE SEQUENCE</scope>
    <source>
        <strain evidence="3">Bjer_18-Q3-R1-45_BAT3C.347</strain>
    </source>
</reference>
<dbReference type="GO" id="GO:0016779">
    <property type="term" value="F:nucleotidyltransferase activity"/>
    <property type="evidence" value="ECO:0007669"/>
    <property type="project" value="UniProtKB-ARBA"/>
</dbReference>
<dbReference type="PANTHER" id="PTHR43777:SF1">
    <property type="entry name" value="MOLYBDENUM COFACTOR CYTIDYLYLTRANSFERASE"/>
    <property type="match status" value="1"/>
</dbReference>
<name>A0A9D7E5C9_9PROT</name>
<evidence type="ECO:0000313" key="3">
    <source>
        <dbReference type="EMBL" id="MBK6974459.1"/>
    </source>
</evidence>
<dbReference type="PANTHER" id="PTHR43777">
    <property type="entry name" value="MOLYBDENUM COFACTOR CYTIDYLYLTRANSFERASE"/>
    <property type="match status" value="1"/>
</dbReference>
<dbReference type="Pfam" id="PF12804">
    <property type="entry name" value="NTP_transf_3"/>
    <property type="match status" value="1"/>
</dbReference>
<gene>
    <name evidence="3" type="ORF">IPH26_16430</name>
</gene>
<proteinExistence type="predicted"/>
<comment type="caution">
    <text evidence="3">The sequence shown here is derived from an EMBL/GenBank/DDBJ whole genome shotgun (WGS) entry which is preliminary data.</text>
</comment>
<dbReference type="InterPro" id="IPR025877">
    <property type="entry name" value="MobA-like_NTP_Trfase"/>
</dbReference>